<keyword evidence="2" id="KW-1185">Reference proteome</keyword>
<accession>A0AAV5MIX7</accession>
<dbReference type="AlphaFoldDB" id="A0AAV5MIX7"/>
<proteinExistence type="predicted"/>
<dbReference type="Proteomes" id="UP001054252">
    <property type="component" value="Unassembled WGS sequence"/>
</dbReference>
<dbReference type="EMBL" id="BPVZ01000301">
    <property type="protein sequence ID" value="GKV49474.1"/>
    <property type="molecule type" value="Genomic_DNA"/>
</dbReference>
<organism evidence="1 2">
    <name type="scientific">Rubroshorea leprosula</name>
    <dbReference type="NCBI Taxonomy" id="152421"/>
    <lineage>
        <taxon>Eukaryota</taxon>
        <taxon>Viridiplantae</taxon>
        <taxon>Streptophyta</taxon>
        <taxon>Embryophyta</taxon>
        <taxon>Tracheophyta</taxon>
        <taxon>Spermatophyta</taxon>
        <taxon>Magnoliopsida</taxon>
        <taxon>eudicotyledons</taxon>
        <taxon>Gunneridae</taxon>
        <taxon>Pentapetalae</taxon>
        <taxon>rosids</taxon>
        <taxon>malvids</taxon>
        <taxon>Malvales</taxon>
        <taxon>Dipterocarpaceae</taxon>
        <taxon>Rubroshorea</taxon>
    </lineage>
</organism>
<protein>
    <submittedName>
        <fullName evidence="1">Uncharacterized protein</fullName>
    </submittedName>
</protein>
<sequence>MPMPMPDPFQCHSTTGANCLSSSVWLQQLTQISHGLLFRRDFLQLNLRRKRKYGRERLGERWGIKDEELRGLCEGNYVILYTILEYRTEFLDDDCASSSTIEWLLIATHLRSWKYPLDFRINLPPTSSSFFSIIGSINFSPRNQKESVLQLILPIESALSSLSNFLSASCRKYPLINPLFIGKNRFAIAIKICCTLLF</sequence>
<evidence type="ECO:0000313" key="2">
    <source>
        <dbReference type="Proteomes" id="UP001054252"/>
    </source>
</evidence>
<reference evidence="1 2" key="1">
    <citation type="journal article" date="2021" name="Commun. Biol.">
        <title>The genome of Shorea leprosula (Dipterocarpaceae) highlights the ecological relevance of drought in aseasonal tropical rainforests.</title>
        <authorList>
            <person name="Ng K.K.S."/>
            <person name="Kobayashi M.J."/>
            <person name="Fawcett J.A."/>
            <person name="Hatakeyama M."/>
            <person name="Paape T."/>
            <person name="Ng C.H."/>
            <person name="Ang C.C."/>
            <person name="Tnah L.H."/>
            <person name="Lee C.T."/>
            <person name="Nishiyama T."/>
            <person name="Sese J."/>
            <person name="O'Brien M.J."/>
            <person name="Copetti D."/>
            <person name="Mohd Noor M.I."/>
            <person name="Ong R.C."/>
            <person name="Putra M."/>
            <person name="Sireger I.Z."/>
            <person name="Indrioko S."/>
            <person name="Kosugi Y."/>
            <person name="Izuno A."/>
            <person name="Isagi Y."/>
            <person name="Lee S.L."/>
            <person name="Shimizu K.K."/>
        </authorList>
    </citation>
    <scope>NUCLEOTIDE SEQUENCE [LARGE SCALE GENOMIC DNA]</scope>
    <source>
        <strain evidence="1">214</strain>
    </source>
</reference>
<name>A0AAV5MIX7_9ROSI</name>
<comment type="caution">
    <text evidence="1">The sequence shown here is derived from an EMBL/GenBank/DDBJ whole genome shotgun (WGS) entry which is preliminary data.</text>
</comment>
<gene>
    <name evidence="1" type="ORF">SLEP1_g56224</name>
</gene>
<evidence type="ECO:0000313" key="1">
    <source>
        <dbReference type="EMBL" id="GKV49474.1"/>
    </source>
</evidence>